<evidence type="ECO:0000313" key="11">
    <source>
        <dbReference type="Proteomes" id="UP000623172"/>
    </source>
</evidence>
<evidence type="ECO:0000256" key="2">
    <source>
        <dbReference type="ARBA" id="ARBA00022618"/>
    </source>
</evidence>
<dbReference type="InterPro" id="IPR016098">
    <property type="entry name" value="CAP/MinC_C"/>
</dbReference>
<dbReference type="Pfam" id="PF03775">
    <property type="entry name" value="MinC_C"/>
    <property type="match status" value="1"/>
</dbReference>
<dbReference type="Proteomes" id="UP000623172">
    <property type="component" value="Unassembled WGS sequence"/>
</dbReference>
<dbReference type="EMBL" id="JACRSR010000002">
    <property type="protein sequence ID" value="MBC8531548.1"/>
    <property type="molecule type" value="Genomic_DNA"/>
</dbReference>
<sequence>MEAVAFKGTKKGLLVQVRENAPFEEVKNALVRKMEAGRNFFVGSRPVVIIEGRLDRQHRDELTALITERLDVERVEFSSGKLPPSRPGMPYKEVQALDWPDFVLKQEIEMRANDPQPVRETGECLFVRRTVRDGEKLSSDGHIVVIGNVEEDGEVNARGSIVVLGTLRGRAHAGLQGDERAVIAAGSLMASELSIASSVGRFFADDLQPVSPQWVKVQDGQLVVESAI</sequence>
<proteinExistence type="inferred from homology"/>
<feature type="domain" description="Septum formation inhibitor MinC C-terminal" evidence="8">
    <location>
        <begin position="126"/>
        <end position="225"/>
    </location>
</feature>
<dbReference type="GO" id="GO:0000917">
    <property type="term" value="P:division septum assembly"/>
    <property type="evidence" value="ECO:0007669"/>
    <property type="project" value="UniProtKB-KW"/>
</dbReference>
<dbReference type="HAMAP" id="MF_00267">
    <property type="entry name" value="MinC"/>
    <property type="match status" value="1"/>
</dbReference>
<evidence type="ECO:0000256" key="6">
    <source>
        <dbReference type="ARBA" id="ARBA00046874"/>
    </source>
</evidence>
<dbReference type="InterPro" id="IPR005526">
    <property type="entry name" value="Septum_form_inhib_MinC_C"/>
</dbReference>
<accession>A0A926D4F4</accession>
<dbReference type="PANTHER" id="PTHR34108">
    <property type="entry name" value="SEPTUM SITE-DETERMINING PROTEIN MINC"/>
    <property type="match status" value="1"/>
</dbReference>
<dbReference type="InterPro" id="IPR036145">
    <property type="entry name" value="MinC_C_sf"/>
</dbReference>
<dbReference type="Gene3D" id="2.160.20.70">
    <property type="match status" value="1"/>
</dbReference>
<evidence type="ECO:0000259" key="9">
    <source>
        <dbReference type="Pfam" id="PF05209"/>
    </source>
</evidence>
<comment type="similarity">
    <text evidence="1 7">Belongs to the MinC family.</text>
</comment>
<comment type="caution">
    <text evidence="10">The sequence shown here is derived from an EMBL/GenBank/DDBJ whole genome shotgun (WGS) entry which is preliminary data.</text>
</comment>
<protein>
    <recommendedName>
        <fullName evidence="7">Probable septum site-determining protein MinC</fullName>
    </recommendedName>
</protein>
<evidence type="ECO:0000313" key="10">
    <source>
        <dbReference type="EMBL" id="MBC8531548.1"/>
    </source>
</evidence>
<dbReference type="RefSeq" id="WP_249316172.1">
    <property type="nucleotide sequence ID" value="NZ_JACRSR010000002.1"/>
</dbReference>
<keyword evidence="4 7" id="KW-0131">Cell cycle</keyword>
<dbReference type="AlphaFoldDB" id="A0A926D4F4"/>
<dbReference type="InterPro" id="IPR013033">
    <property type="entry name" value="MinC"/>
</dbReference>
<dbReference type="GO" id="GO:0051302">
    <property type="term" value="P:regulation of cell division"/>
    <property type="evidence" value="ECO:0007669"/>
    <property type="project" value="InterPro"/>
</dbReference>
<comment type="function">
    <text evidence="5 7">Cell division inhibitor that blocks the formation of polar Z ring septums. Rapidly oscillates between the poles of the cell to destabilize FtsZ filaments that have formed before they mature into polar Z rings. Prevents FtsZ polymerization.</text>
</comment>
<reference evidence="10" key="1">
    <citation type="submission" date="2020-08" db="EMBL/GenBank/DDBJ databases">
        <title>Genome public.</title>
        <authorList>
            <person name="Liu C."/>
            <person name="Sun Q."/>
        </authorList>
    </citation>
    <scope>NUCLEOTIDE SEQUENCE</scope>
    <source>
        <strain evidence="10">NSJ-53</strain>
    </source>
</reference>
<gene>
    <name evidence="7 10" type="primary">minC</name>
    <name evidence="10" type="ORF">H8696_06760</name>
</gene>
<dbReference type="InterPro" id="IPR007874">
    <property type="entry name" value="MinC_N"/>
</dbReference>
<name>A0A926D4F4_9FIRM</name>
<dbReference type="PANTHER" id="PTHR34108:SF1">
    <property type="entry name" value="SEPTUM SITE-DETERMINING PROTEIN MINC"/>
    <property type="match status" value="1"/>
</dbReference>
<evidence type="ECO:0000259" key="8">
    <source>
        <dbReference type="Pfam" id="PF03775"/>
    </source>
</evidence>
<evidence type="ECO:0000256" key="4">
    <source>
        <dbReference type="ARBA" id="ARBA00023306"/>
    </source>
</evidence>
<keyword evidence="3 7" id="KW-0717">Septation</keyword>
<dbReference type="Gene3D" id="3.30.160.540">
    <property type="match status" value="1"/>
</dbReference>
<organism evidence="10 11">
    <name type="scientific">Gehongia tenuis</name>
    <dbReference type="NCBI Taxonomy" id="2763655"/>
    <lineage>
        <taxon>Bacteria</taxon>
        <taxon>Bacillati</taxon>
        <taxon>Bacillota</taxon>
        <taxon>Clostridia</taxon>
        <taxon>Christensenellales</taxon>
        <taxon>Christensenellaceae</taxon>
        <taxon>Gehongia</taxon>
    </lineage>
</organism>
<comment type="subunit">
    <text evidence="6 7">Interacts with MinD and FtsZ.</text>
</comment>
<dbReference type="NCBIfam" id="TIGR01222">
    <property type="entry name" value="minC"/>
    <property type="match status" value="1"/>
</dbReference>
<evidence type="ECO:0000256" key="1">
    <source>
        <dbReference type="ARBA" id="ARBA00006291"/>
    </source>
</evidence>
<evidence type="ECO:0000256" key="3">
    <source>
        <dbReference type="ARBA" id="ARBA00023210"/>
    </source>
</evidence>
<feature type="domain" description="Septum formation inhibitor MinC N-terminal" evidence="9">
    <location>
        <begin position="4"/>
        <end position="53"/>
    </location>
</feature>
<evidence type="ECO:0000256" key="5">
    <source>
        <dbReference type="ARBA" id="ARBA00025606"/>
    </source>
</evidence>
<keyword evidence="2 7" id="KW-0132">Cell division</keyword>
<keyword evidence="11" id="KW-1185">Reference proteome</keyword>
<dbReference type="SUPFAM" id="SSF63848">
    <property type="entry name" value="Cell-division inhibitor MinC, C-terminal domain"/>
    <property type="match status" value="1"/>
</dbReference>
<dbReference type="Pfam" id="PF05209">
    <property type="entry name" value="MinC_N"/>
    <property type="match status" value="1"/>
</dbReference>
<dbReference type="GO" id="GO:1901891">
    <property type="term" value="P:regulation of cell septum assembly"/>
    <property type="evidence" value="ECO:0007669"/>
    <property type="project" value="InterPro"/>
</dbReference>
<evidence type="ECO:0000256" key="7">
    <source>
        <dbReference type="HAMAP-Rule" id="MF_00267"/>
    </source>
</evidence>
<dbReference type="GO" id="GO:0000902">
    <property type="term" value="P:cell morphogenesis"/>
    <property type="evidence" value="ECO:0007669"/>
    <property type="project" value="InterPro"/>
</dbReference>